<dbReference type="Proteomes" id="UP000593626">
    <property type="component" value="Chromosome"/>
</dbReference>
<dbReference type="InterPro" id="IPR050696">
    <property type="entry name" value="FtsA/MreB"/>
</dbReference>
<keyword evidence="1" id="KW-0812">Transmembrane</keyword>
<accession>A0A7S8CBS4</accession>
<dbReference type="Gene3D" id="3.30.420.40">
    <property type="match status" value="1"/>
</dbReference>
<dbReference type="EMBL" id="CP049742">
    <property type="protein sequence ID" value="QPC47056.1"/>
    <property type="molecule type" value="Genomic_DNA"/>
</dbReference>
<dbReference type="InterPro" id="IPR043129">
    <property type="entry name" value="ATPase_NBD"/>
</dbReference>
<protein>
    <submittedName>
        <fullName evidence="2">Pilus assembly protein PilM</fullName>
    </submittedName>
</protein>
<evidence type="ECO:0000256" key="1">
    <source>
        <dbReference type="SAM" id="Phobius"/>
    </source>
</evidence>
<evidence type="ECO:0000313" key="2">
    <source>
        <dbReference type="EMBL" id="QPC47056.1"/>
    </source>
</evidence>
<dbReference type="InterPro" id="IPR005883">
    <property type="entry name" value="PilM"/>
</dbReference>
<feature type="transmembrane region" description="Helical" evidence="1">
    <location>
        <begin position="339"/>
        <end position="361"/>
    </location>
</feature>
<dbReference type="SUPFAM" id="SSF53067">
    <property type="entry name" value="Actin-like ATPase domain"/>
    <property type="match status" value="1"/>
</dbReference>
<dbReference type="KEGG" id="mcui:G8O30_08795"/>
<dbReference type="Pfam" id="PF11104">
    <property type="entry name" value="PilM_2"/>
    <property type="match status" value="1"/>
</dbReference>
<dbReference type="AlphaFoldDB" id="A0A7S8CBS4"/>
<keyword evidence="3" id="KW-1185">Reference proteome</keyword>
<keyword evidence="1" id="KW-0472">Membrane</keyword>
<dbReference type="PANTHER" id="PTHR32432:SF3">
    <property type="entry name" value="ETHANOLAMINE UTILIZATION PROTEIN EUTJ"/>
    <property type="match status" value="1"/>
</dbReference>
<reference evidence="2 3" key="1">
    <citation type="submission" date="2019-07" db="EMBL/GenBank/DDBJ databases">
        <title>Genome sequence of 2 isolates from Red Sea Mangroves.</title>
        <authorList>
            <person name="Sefrji F."/>
            <person name="Michoud G."/>
            <person name="Merlino G."/>
            <person name="Daffonchio D."/>
        </authorList>
    </citation>
    <scope>NUCLEOTIDE SEQUENCE [LARGE SCALE GENOMIC DNA]</scope>
    <source>
        <strain evidence="2 3">R1DC41</strain>
    </source>
</reference>
<dbReference type="PANTHER" id="PTHR32432">
    <property type="entry name" value="CELL DIVISION PROTEIN FTSA-RELATED"/>
    <property type="match status" value="1"/>
</dbReference>
<organism evidence="2 3">
    <name type="scientific">Mangrovibacillus cuniculi</name>
    <dbReference type="NCBI Taxonomy" id="2593652"/>
    <lineage>
        <taxon>Bacteria</taxon>
        <taxon>Bacillati</taxon>
        <taxon>Bacillota</taxon>
        <taxon>Bacilli</taxon>
        <taxon>Bacillales</taxon>
        <taxon>Bacillaceae</taxon>
        <taxon>Mangrovibacillus</taxon>
    </lineage>
</organism>
<dbReference type="RefSeq" id="WP_239671724.1">
    <property type="nucleotide sequence ID" value="NZ_CP049742.1"/>
</dbReference>
<proteinExistence type="predicted"/>
<sequence>MVFSSFARTPDMVSVVFSDTCIRAGLRKSDQDLHFHSLIERKLPEGVIEGGEVKERETLLAILSSLVEEEKWRRKSVQFLVPNPFVVIRKITLPEDVLLDEIRGYLFMEIGSSIHLPFEEPVFDFVPLQQSEINEILFFAAPLEIVKNYQDILQEAGLKPKQAEVSALSLYRYFSHEQFVSSEEHAMIVSIDESEATVSIFHEDIPVFMRPIELTFEDEFIESDMGNVDLSVKMTTIFKEFEKVMNFYRYTVHKGDNQITKLLFTGDHPRLHEIAMYFSQQVELPYVLMKRDSITSANDVIATDAFVSVIGLALKGGDRMQIDINLLPKKEKTHDYPKLWSLGFVVTGIVVSAIIGGLSFMEGKNLDRVEKELAQVTEVRSTMEANASAFTASSSYQQLSSTIQWANEYPVVSSDVLEHLVSLLPERGFFQQYGYSETGTISLTVQFDTSREVAFYLDRLLGSENIENATLLSISTQEIEDSIQDVMPRYIGTFDIVLKPDAFRKKGKEEPTS</sequence>
<name>A0A7S8CBS4_9BACI</name>
<keyword evidence="1" id="KW-1133">Transmembrane helix</keyword>
<evidence type="ECO:0000313" key="3">
    <source>
        <dbReference type="Proteomes" id="UP000593626"/>
    </source>
</evidence>
<gene>
    <name evidence="2" type="ORF">G8O30_08795</name>
</gene>